<reference evidence="7 8" key="1">
    <citation type="submission" date="2020-08" db="EMBL/GenBank/DDBJ databases">
        <title>Genomic Encyclopedia of Type Strains, Phase IV (KMG-IV): sequencing the most valuable type-strain genomes for metagenomic binning, comparative biology and taxonomic classification.</title>
        <authorList>
            <person name="Goeker M."/>
        </authorList>
    </citation>
    <scope>NUCLEOTIDE SEQUENCE [LARGE SCALE GENOMIC DNA]</scope>
    <source>
        <strain evidence="7 8">DSM 23562</strain>
    </source>
</reference>
<feature type="transmembrane region" description="Helical" evidence="5">
    <location>
        <begin position="125"/>
        <end position="149"/>
    </location>
</feature>
<dbReference type="PROSITE" id="PS50850">
    <property type="entry name" value="MFS"/>
    <property type="match status" value="1"/>
</dbReference>
<organism evidence="7 8">
    <name type="scientific">Armatimonas rosea</name>
    <dbReference type="NCBI Taxonomy" id="685828"/>
    <lineage>
        <taxon>Bacteria</taxon>
        <taxon>Bacillati</taxon>
        <taxon>Armatimonadota</taxon>
        <taxon>Armatimonadia</taxon>
        <taxon>Armatimonadales</taxon>
        <taxon>Armatimonadaceae</taxon>
        <taxon>Armatimonas</taxon>
    </lineage>
</organism>
<feature type="transmembrane region" description="Helical" evidence="5">
    <location>
        <begin position="102"/>
        <end position="119"/>
    </location>
</feature>
<dbReference type="PANTHER" id="PTHR23508:SF10">
    <property type="entry name" value="CARBOXYLIC ACID TRANSPORTER PROTEIN HOMOLOG"/>
    <property type="match status" value="1"/>
</dbReference>
<sequence length="447" mass="47657">MSVASHDDKNLKWYQGIPKYSWMVLIIAALGWLFDAMDQNLFNMVRAPSVKALLELTGLAGKELDDAAKLVGAQLTATFLVGWAFGGFIFGMIGDKLGRTRTMMLTILIYAVFTGLNGLVQNLPQYFICRFITALGVGGEFAAGAALVAEVWPNRSRPMALGTLQALSAIGNMGAAVVNLLAGADWRVVYFVGAAPALMVLWIRSSVKEPEAWHEAKEKAATTGEIGNIASLFSDPTLRKNTIAGTLIALAGVGGLWGVGFFLPDLIRTVLGPNVAAMDAVAGKKQLGQWVSIAFIFQNVGAFLGMFGYAALSERVGRKPALALFLLLAYGSIQLAFWGVRDLNTAYVLSFVLGFCALAPFSAFAVYFPELYPTRLRATGIGFCYNCARLLAAAAPFALGGLAKAFNSPTDPAYGFRIAAAIVASIYIFGFVGLAFAPETKGKPLPE</sequence>
<comment type="caution">
    <text evidence="7">The sequence shown here is derived from an EMBL/GenBank/DDBJ whole genome shotgun (WGS) entry which is preliminary data.</text>
</comment>
<name>A0A7W9W6C4_ARMRO</name>
<dbReference type="Pfam" id="PF07690">
    <property type="entry name" value="MFS_1"/>
    <property type="match status" value="1"/>
</dbReference>
<feature type="transmembrane region" description="Helical" evidence="5">
    <location>
        <begin position="247"/>
        <end position="267"/>
    </location>
</feature>
<evidence type="ECO:0000313" key="8">
    <source>
        <dbReference type="Proteomes" id="UP000520814"/>
    </source>
</evidence>
<dbReference type="RefSeq" id="WP_184193815.1">
    <property type="nucleotide sequence ID" value="NZ_JACHGW010000002.1"/>
</dbReference>
<accession>A0A7W9W6C4</accession>
<dbReference type="InterPro" id="IPR020846">
    <property type="entry name" value="MFS_dom"/>
</dbReference>
<evidence type="ECO:0000256" key="4">
    <source>
        <dbReference type="ARBA" id="ARBA00023136"/>
    </source>
</evidence>
<comment type="subcellular location">
    <subcellularLocation>
        <location evidence="1">Cell membrane</location>
        <topology evidence="1">Multi-pass membrane protein</topology>
    </subcellularLocation>
</comment>
<dbReference type="Gene3D" id="1.20.1250.20">
    <property type="entry name" value="MFS general substrate transporter like domains"/>
    <property type="match status" value="2"/>
</dbReference>
<feature type="transmembrane region" description="Helical" evidence="5">
    <location>
        <begin position="161"/>
        <end position="182"/>
    </location>
</feature>
<dbReference type="InterPro" id="IPR036259">
    <property type="entry name" value="MFS_trans_sf"/>
</dbReference>
<dbReference type="Proteomes" id="UP000520814">
    <property type="component" value="Unassembled WGS sequence"/>
</dbReference>
<dbReference type="SUPFAM" id="SSF103473">
    <property type="entry name" value="MFS general substrate transporter"/>
    <property type="match status" value="1"/>
</dbReference>
<dbReference type="EMBL" id="JACHGW010000002">
    <property type="protein sequence ID" value="MBB6049890.1"/>
    <property type="molecule type" value="Genomic_DNA"/>
</dbReference>
<evidence type="ECO:0000256" key="5">
    <source>
        <dbReference type="SAM" id="Phobius"/>
    </source>
</evidence>
<dbReference type="GO" id="GO:0005886">
    <property type="term" value="C:plasma membrane"/>
    <property type="evidence" value="ECO:0007669"/>
    <property type="project" value="UniProtKB-SubCell"/>
</dbReference>
<evidence type="ECO:0000256" key="1">
    <source>
        <dbReference type="ARBA" id="ARBA00004651"/>
    </source>
</evidence>
<dbReference type="AlphaFoldDB" id="A0A7W9W6C4"/>
<dbReference type="InterPro" id="IPR011701">
    <property type="entry name" value="MFS"/>
</dbReference>
<keyword evidence="8" id="KW-1185">Reference proteome</keyword>
<feature type="transmembrane region" description="Helical" evidence="5">
    <location>
        <begin position="321"/>
        <end position="340"/>
    </location>
</feature>
<evidence type="ECO:0000256" key="3">
    <source>
        <dbReference type="ARBA" id="ARBA00022989"/>
    </source>
</evidence>
<feature type="domain" description="Major facilitator superfamily (MFS) profile" evidence="6">
    <location>
        <begin position="24"/>
        <end position="442"/>
    </location>
</feature>
<gene>
    <name evidence="7" type="ORF">HNQ39_001681</name>
</gene>
<proteinExistence type="predicted"/>
<keyword evidence="3 5" id="KW-1133">Transmembrane helix</keyword>
<feature type="transmembrane region" description="Helical" evidence="5">
    <location>
        <begin position="380"/>
        <end position="402"/>
    </location>
</feature>
<dbReference type="Pfam" id="PF00083">
    <property type="entry name" value="Sugar_tr"/>
    <property type="match status" value="1"/>
</dbReference>
<feature type="transmembrane region" description="Helical" evidence="5">
    <location>
        <begin position="346"/>
        <end position="368"/>
    </location>
</feature>
<evidence type="ECO:0000259" key="6">
    <source>
        <dbReference type="PROSITE" id="PS50850"/>
    </source>
</evidence>
<keyword evidence="4 5" id="KW-0472">Membrane</keyword>
<feature type="transmembrane region" description="Helical" evidence="5">
    <location>
        <begin position="414"/>
        <end position="437"/>
    </location>
</feature>
<evidence type="ECO:0000256" key="2">
    <source>
        <dbReference type="ARBA" id="ARBA00022692"/>
    </source>
</evidence>
<feature type="transmembrane region" description="Helical" evidence="5">
    <location>
        <begin position="188"/>
        <end position="207"/>
    </location>
</feature>
<feature type="transmembrane region" description="Helical" evidence="5">
    <location>
        <begin position="287"/>
        <end position="309"/>
    </location>
</feature>
<dbReference type="InterPro" id="IPR005828">
    <property type="entry name" value="MFS_sugar_transport-like"/>
</dbReference>
<feature type="transmembrane region" description="Helical" evidence="5">
    <location>
        <begin position="20"/>
        <end position="37"/>
    </location>
</feature>
<protein>
    <submittedName>
        <fullName evidence="7">MFS family permease</fullName>
    </submittedName>
</protein>
<dbReference type="GO" id="GO:0046943">
    <property type="term" value="F:carboxylic acid transmembrane transporter activity"/>
    <property type="evidence" value="ECO:0007669"/>
    <property type="project" value="TreeGrafter"/>
</dbReference>
<evidence type="ECO:0000313" key="7">
    <source>
        <dbReference type="EMBL" id="MBB6049890.1"/>
    </source>
</evidence>
<feature type="transmembrane region" description="Helical" evidence="5">
    <location>
        <begin position="71"/>
        <end position="90"/>
    </location>
</feature>
<dbReference type="PANTHER" id="PTHR23508">
    <property type="entry name" value="CARBOXYLIC ACID TRANSPORTER PROTEIN HOMOLOG"/>
    <property type="match status" value="1"/>
</dbReference>
<keyword evidence="2 5" id="KW-0812">Transmembrane</keyword>